<gene>
    <name evidence="2" type="primary">fabD_2</name>
    <name evidence="2" type="ORF">MBUL_03815</name>
</gene>
<accession>A0A679JKG0</accession>
<proteinExistence type="predicted"/>
<dbReference type="SUPFAM" id="SSF52151">
    <property type="entry name" value="FabD/lysophospholipase-like"/>
    <property type="match status" value="1"/>
</dbReference>
<dbReference type="SUPFAM" id="SSF55048">
    <property type="entry name" value="Probable ACP-binding domain of malonyl-CoA ACP transacylase"/>
    <property type="match status" value="1"/>
</dbReference>
<dbReference type="InterPro" id="IPR050858">
    <property type="entry name" value="Mal-CoA-ACP_Trans/PKS_FabD"/>
</dbReference>
<dbReference type="Gene3D" id="3.40.366.10">
    <property type="entry name" value="Malonyl-Coenzyme A Acyl Carrier Protein, domain 2"/>
    <property type="match status" value="1"/>
</dbReference>
<keyword evidence="2" id="KW-0012">Acyltransferase</keyword>
<dbReference type="InterPro" id="IPR014043">
    <property type="entry name" value="Acyl_transferase_dom"/>
</dbReference>
<dbReference type="AlphaFoldDB" id="A0A679JKG0"/>
<feature type="domain" description="Malonyl-CoA:ACP transacylase (MAT)" evidence="1">
    <location>
        <begin position="6"/>
        <end position="307"/>
    </location>
</feature>
<dbReference type="EC" id="2.3.1.39" evidence="2"/>
<dbReference type="SMART" id="SM00827">
    <property type="entry name" value="PKS_AT"/>
    <property type="match status" value="1"/>
</dbReference>
<protein>
    <submittedName>
        <fullName evidence="2">Malonyl CoA-acyl carrier protein transacylase</fullName>
        <ecNumber evidence="2">2.3.1.39</ecNumber>
    </submittedName>
</protein>
<organism evidence="2">
    <name type="scientific">Methylobacterium bullatum</name>
    <dbReference type="NCBI Taxonomy" id="570505"/>
    <lineage>
        <taxon>Bacteria</taxon>
        <taxon>Pseudomonadati</taxon>
        <taxon>Pseudomonadota</taxon>
        <taxon>Alphaproteobacteria</taxon>
        <taxon>Hyphomicrobiales</taxon>
        <taxon>Methylobacteriaceae</taxon>
        <taxon>Methylobacterium</taxon>
    </lineage>
</organism>
<dbReference type="GO" id="GO:0006633">
    <property type="term" value="P:fatty acid biosynthetic process"/>
    <property type="evidence" value="ECO:0007669"/>
    <property type="project" value="TreeGrafter"/>
</dbReference>
<evidence type="ECO:0000259" key="1">
    <source>
        <dbReference type="SMART" id="SM00827"/>
    </source>
</evidence>
<dbReference type="InterPro" id="IPR001227">
    <property type="entry name" value="Ac_transferase_dom_sf"/>
</dbReference>
<dbReference type="InterPro" id="IPR016036">
    <property type="entry name" value="Malonyl_transacylase_ACP-bd"/>
</dbReference>
<dbReference type="PANTHER" id="PTHR42681:SF6">
    <property type="entry name" value="BLL0263 PROTEIN"/>
    <property type="match status" value="1"/>
</dbReference>
<evidence type="ECO:0000313" key="2">
    <source>
        <dbReference type="EMBL" id="CAA2106726.1"/>
    </source>
</evidence>
<keyword evidence="2" id="KW-0808">Transferase</keyword>
<name>A0A679JKG0_9HYPH</name>
<dbReference type="GO" id="GO:0004314">
    <property type="term" value="F:[acyl-carrier-protein] S-malonyltransferase activity"/>
    <property type="evidence" value="ECO:0007669"/>
    <property type="project" value="UniProtKB-EC"/>
</dbReference>
<sequence>MSLAVLLSGQGGQNPAMFDLVADHPAAQDVFAAATPLLGADPRDLARAGGPALHGNRTGQILCCVAGLAVWTVLRERNPGRVVLAGYSIGDLAAWGCAGRFSPASILHLAAARAEAMDEASGPGYGLAGLRGLSRARVAALVEEHGCHLAILNAADSVVAGGAVADLESLCARALASGAARAVVLPVHTPSHTPLLAAASARFRADLARAEILTPSRLGPSPPPRLLSGLDGAPVFDAARGLDKLAEAISRTIDWAACLDGIREAGARAVLELGPGHALATMARDVMPGAAVHAVSDFRSLSGLTDWLAAQDCVG</sequence>
<dbReference type="Gene3D" id="3.30.70.250">
    <property type="entry name" value="Malonyl-CoA ACP transacylase, ACP-binding"/>
    <property type="match status" value="1"/>
</dbReference>
<dbReference type="PANTHER" id="PTHR42681">
    <property type="entry name" value="MALONYL-COA-ACYL CARRIER PROTEIN TRANSACYLASE, MITOCHONDRIAL"/>
    <property type="match status" value="1"/>
</dbReference>
<dbReference type="GO" id="GO:0005829">
    <property type="term" value="C:cytosol"/>
    <property type="evidence" value="ECO:0007669"/>
    <property type="project" value="TreeGrafter"/>
</dbReference>
<dbReference type="EMBL" id="LR743504">
    <property type="protein sequence ID" value="CAA2106726.1"/>
    <property type="molecule type" value="Genomic_DNA"/>
</dbReference>
<dbReference type="InterPro" id="IPR016035">
    <property type="entry name" value="Acyl_Trfase/lysoPLipase"/>
</dbReference>
<reference evidence="2" key="1">
    <citation type="submission" date="2019-12" db="EMBL/GenBank/DDBJ databases">
        <authorList>
            <person name="Cremers G."/>
        </authorList>
    </citation>
    <scope>NUCLEOTIDE SEQUENCE</scope>
    <source>
        <strain evidence="2">Mbul1</strain>
    </source>
</reference>